<evidence type="ECO:0000259" key="4">
    <source>
        <dbReference type="PROSITE" id="PS51635"/>
    </source>
</evidence>
<evidence type="ECO:0000256" key="2">
    <source>
        <dbReference type="PROSITE-ProRule" id="PRU01161"/>
    </source>
</evidence>
<dbReference type="EMBL" id="FOIE01000001">
    <property type="protein sequence ID" value="SES75332.1"/>
    <property type="molecule type" value="Genomic_DNA"/>
</dbReference>
<dbReference type="NCBIfam" id="TIGR03607">
    <property type="entry name" value="patatin-like protein"/>
    <property type="match status" value="1"/>
</dbReference>
<dbReference type="RefSeq" id="WP_091438225.1">
    <property type="nucleotide sequence ID" value="NZ_FOIE01000001.1"/>
</dbReference>
<dbReference type="Proteomes" id="UP000198507">
    <property type="component" value="Unassembled WGS sequence"/>
</dbReference>
<dbReference type="SUPFAM" id="SSF52151">
    <property type="entry name" value="FabD/lysophospholipase-like"/>
    <property type="match status" value="1"/>
</dbReference>
<dbReference type="GO" id="GO:0016787">
    <property type="term" value="F:hydrolase activity"/>
    <property type="evidence" value="ECO:0007669"/>
    <property type="project" value="UniProtKB-UniRule"/>
</dbReference>
<dbReference type="PROSITE" id="PS51257">
    <property type="entry name" value="PROKAR_LIPOPROTEIN"/>
    <property type="match status" value="1"/>
</dbReference>
<dbReference type="InterPro" id="IPR016035">
    <property type="entry name" value="Acyl_Trfase/lysoPLipase"/>
</dbReference>
<dbReference type="Gene3D" id="3.40.1090.10">
    <property type="entry name" value="Cytosolic phospholipase A2 catalytic domain"/>
    <property type="match status" value="1"/>
</dbReference>
<dbReference type="Pfam" id="PF01734">
    <property type="entry name" value="Patatin"/>
    <property type="match status" value="1"/>
</dbReference>
<feature type="active site" description="Nucleophile" evidence="2">
    <location>
        <position position="68"/>
    </location>
</feature>
<keyword evidence="1 2" id="KW-0443">Lipid metabolism</keyword>
<keyword evidence="2" id="KW-0378">Hydrolase</keyword>
<feature type="region of interest" description="Disordered" evidence="3">
    <location>
        <begin position="219"/>
        <end position="259"/>
    </location>
</feature>
<evidence type="ECO:0000256" key="1">
    <source>
        <dbReference type="ARBA" id="ARBA00023098"/>
    </source>
</evidence>
<proteinExistence type="predicted"/>
<dbReference type="PROSITE" id="PS51635">
    <property type="entry name" value="PNPLA"/>
    <property type="match status" value="1"/>
</dbReference>
<feature type="domain" description="PNPLA" evidence="4">
    <location>
        <begin position="11"/>
        <end position="278"/>
    </location>
</feature>
<feature type="active site" description="Proton acceptor" evidence="2">
    <location>
        <position position="265"/>
    </location>
</feature>
<dbReference type="GO" id="GO:0016042">
    <property type="term" value="P:lipid catabolic process"/>
    <property type="evidence" value="ECO:0007669"/>
    <property type="project" value="UniProtKB-UniRule"/>
</dbReference>
<keyword evidence="6" id="KW-1185">Reference proteome</keyword>
<feature type="short sequence motif" description="DGA/G" evidence="2">
    <location>
        <begin position="265"/>
        <end position="267"/>
    </location>
</feature>
<gene>
    <name evidence="5" type="ORF">SAMN04488546_0380</name>
</gene>
<evidence type="ECO:0000256" key="3">
    <source>
        <dbReference type="SAM" id="MobiDB-lite"/>
    </source>
</evidence>
<reference evidence="6" key="1">
    <citation type="submission" date="2016-10" db="EMBL/GenBank/DDBJ databases">
        <authorList>
            <person name="Varghese N."/>
            <person name="Submissions S."/>
        </authorList>
    </citation>
    <scope>NUCLEOTIDE SEQUENCE [LARGE SCALE GENOMIC DNA]</scope>
    <source>
        <strain evidence="6">DSM 44209</strain>
    </source>
</reference>
<organism evidence="5 6">
    <name type="scientific">Geodermatophilus poikilotrophus</name>
    <dbReference type="NCBI Taxonomy" id="1333667"/>
    <lineage>
        <taxon>Bacteria</taxon>
        <taxon>Bacillati</taxon>
        <taxon>Actinomycetota</taxon>
        <taxon>Actinomycetes</taxon>
        <taxon>Geodermatophilales</taxon>
        <taxon>Geodermatophilaceae</taxon>
        <taxon>Geodermatophilus</taxon>
    </lineage>
</organism>
<protein>
    <submittedName>
        <fullName evidence="5">Patatin-related protein</fullName>
    </submittedName>
</protein>
<keyword evidence="2" id="KW-0442">Lipid degradation</keyword>
<dbReference type="AlphaFoldDB" id="A0A1H9Z1D4"/>
<accession>A0A1H9Z1D4</accession>
<sequence>MATKPELRLALAMRGGVSLAVWMGGACSEVDRMRRASLGAGPQTSTYGRMLDAAGYGSVAVDVLAGASAGGLNCALMSCSVVYGMPFDGRIRDLWLRLGDIGRLRRRAGLRSPVSLLDGDRAFYGALAPQLLDLVGQVDAPPGRARLDTVLTGTLFSPVPRTRYQDLGPPLVERRNRAWFRFRHLGRDLSDFPDQPPDRDEALRRLAYAARATSSFPGAFEPASVGFTPPGENGDPPAGLPGTHYGTFSESRTRDGEVDRDHVIDGGVLDNIPVAWAIRSIAAAPADTPVHRWLVYLQPVPFEAPSPAAKQGRADLLTTVRRARSLQGGTEVLADDLDELETLQRRALTRQGFRQVLEYALGQVPSDQTRAAFLSGLYERALAAVPDYRQRAGLVEASRVRALWIDPLPVLGADPLGFRGTTRTPLACCADPTAVLATLPAAGPELVLSGETPAGEPRRILADLGPRFRSPQVLARTVAVLLDGARELGEQGLKVKGDLYQLRSRIEALVAEADRRLAAAPTANRGLEDAEELVRRAAAATAGADEGWPTWDTLWQDLVAQAQALAAAAGNRPVRAFLGCLVGAAAGCEGSDEATAAVLAATELLTGPLRPDPLAETAPVRFHMLSAQNQSPLVSDPDGKPFSVGDKLAGNQLRNFAAFLSARWRLNDWTWGRLDAACSLVDIVTEPRQGEDVLPALRDIAGLPEAAELAQVRDVLVRQLHDEILREELPQFSGLGAGPPPDHQAARPALRPGACLDTSSLLEAGRATVPQLVRGEPGRLPVIAGLVVVGAHAVLGSLTARAVGHLRGNRHG</sequence>
<dbReference type="Pfam" id="PF11856">
    <property type="entry name" value="DUF3376"/>
    <property type="match status" value="1"/>
</dbReference>
<dbReference type="InterPro" id="IPR002641">
    <property type="entry name" value="PNPLA_dom"/>
</dbReference>
<dbReference type="InterPro" id="IPR024282">
    <property type="entry name" value="DUF3376"/>
</dbReference>
<name>A0A1H9Z1D4_9ACTN</name>
<comment type="caution">
    <text evidence="2">Lacks conserved residue(s) required for the propagation of feature annotation.</text>
</comment>
<evidence type="ECO:0000313" key="5">
    <source>
        <dbReference type="EMBL" id="SES75332.1"/>
    </source>
</evidence>
<evidence type="ECO:0000313" key="6">
    <source>
        <dbReference type="Proteomes" id="UP000198507"/>
    </source>
</evidence>
<feature type="short sequence motif" description="GXSXG" evidence="2">
    <location>
        <begin position="66"/>
        <end position="70"/>
    </location>
</feature>
<dbReference type="InterPro" id="IPR019894">
    <property type="entry name" value="Patatin-related_protein"/>
</dbReference>